<accession>A0ABS0SRK4</accession>
<comment type="caution">
    <text evidence="1">The sequence shown here is derived from an EMBL/GenBank/DDBJ whole genome shotgun (WGS) entry which is preliminary data.</text>
</comment>
<dbReference type="EMBL" id="JADWOX010000001">
    <property type="protein sequence ID" value="MBI1682232.1"/>
    <property type="molecule type" value="Genomic_DNA"/>
</dbReference>
<organism evidence="1 2">
    <name type="scientific">Caulobacter hibisci</name>
    <dbReference type="NCBI Taxonomy" id="2035993"/>
    <lineage>
        <taxon>Bacteria</taxon>
        <taxon>Pseudomonadati</taxon>
        <taxon>Pseudomonadota</taxon>
        <taxon>Alphaproteobacteria</taxon>
        <taxon>Caulobacterales</taxon>
        <taxon>Caulobacteraceae</taxon>
        <taxon>Caulobacter</taxon>
    </lineage>
</organism>
<name>A0ABS0SRK4_9CAUL</name>
<gene>
    <name evidence="1" type="ORF">I4Q42_00965</name>
</gene>
<evidence type="ECO:0000313" key="1">
    <source>
        <dbReference type="EMBL" id="MBI1682232.1"/>
    </source>
</evidence>
<sequence length="173" mass="19849">MAKQANQPPNLYWAELRQVKAASNYMRLYRNRLAKQVRAIELIKAVSSSGAIAGWVVWKDLPLLWSGIIASAQLLDALKGVFPFAKLHRAASDLTIAMEIIWIDADAEWTEIYAGRLTDQEISKRLQKLRRLRLDAERKHFPEGFEPDPKLVRLAESQTEDYLRVTYIDEVTP</sequence>
<protein>
    <submittedName>
        <fullName evidence="1">Uncharacterized protein</fullName>
    </submittedName>
</protein>
<dbReference type="Proteomes" id="UP000639859">
    <property type="component" value="Unassembled WGS sequence"/>
</dbReference>
<reference evidence="1 2" key="1">
    <citation type="submission" date="2020-11" db="EMBL/GenBank/DDBJ databases">
        <title>genome sequence of strain KACC 18849.</title>
        <authorList>
            <person name="Gao J."/>
            <person name="Zhang X."/>
        </authorList>
    </citation>
    <scope>NUCLEOTIDE SEQUENCE [LARGE SCALE GENOMIC DNA]</scope>
    <source>
        <strain evidence="1 2">KACC 18849</strain>
    </source>
</reference>
<keyword evidence="2" id="KW-1185">Reference proteome</keyword>
<proteinExistence type="predicted"/>
<dbReference type="RefSeq" id="WP_198574198.1">
    <property type="nucleotide sequence ID" value="NZ_JADWOX010000001.1"/>
</dbReference>
<evidence type="ECO:0000313" key="2">
    <source>
        <dbReference type="Proteomes" id="UP000639859"/>
    </source>
</evidence>